<dbReference type="EMBL" id="NBWZ01000001">
    <property type="protein sequence ID" value="RFA09905.1"/>
    <property type="molecule type" value="Genomic_DNA"/>
</dbReference>
<proteinExistence type="predicted"/>
<feature type="transmembrane region" description="Helical" evidence="1">
    <location>
        <begin position="41"/>
        <end position="62"/>
    </location>
</feature>
<dbReference type="Pfam" id="PF13946">
    <property type="entry name" value="DUF4214"/>
    <property type="match status" value="1"/>
</dbReference>
<keyword evidence="1" id="KW-0812">Transmembrane</keyword>
<dbReference type="InterPro" id="IPR038255">
    <property type="entry name" value="PBS_linker_sf"/>
</dbReference>
<keyword evidence="1" id="KW-0472">Membrane</keyword>
<name>A0A3E0VJU5_9MICO</name>
<dbReference type="Proteomes" id="UP000256486">
    <property type="component" value="Unassembled WGS sequence"/>
</dbReference>
<keyword evidence="1" id="KW-1133">Transmembrane helix</keyword>
<accession>A0A3E0VJU5</accession>
<protein>
    <recommendedName>
        <fullName evidence="2">DUF4214 domain-containing protein</fullName>
    </recommendedName>
</protein>
<evidence type="ECO:0000313" key="4">
    <source>
        <dbReference type="Proteomes" id="UP000256486"/>
    </source>
</evidence>
<organism evidence="3 4">
    <name type="scientific">Subtercola boreus</name>
    <dbReference type="NCBI Taxonomy" id="120213"/>
    <lineage>
        <taxon>Bacteria</taxon>
        <taxon>Bacillati</taxon>
        <taxon>Actinomycetota</taxon>
        <taxon>Actinomycetes</taxon>
        <taxon>Micrococcales</taxon>
        <taxon>Microbacteriaceae</taxon>
        <taxon>Subtercola</taxon>
    </lineage>
</organism>
<keyword evidence="4" id="KW-1185">Reference proteome</keyword>
<dbReference type="AlphaFoldDB" id="A0A3E0VJU5"/>
<comment type="caution">
    <text evidence="3">The sequence shown here is derived from an EMBL/GenBank/DDBJ whole genome shotgun (WGS) entry which is preliminary data.</text>
</comment>
<feature type="domain" description="DUF4214" evidence="2">
    <location>
        <begin position="68"/>
        <end position="117"/>
    </location>
</feature>
<evidence type="ECO:0000259" key="2">
    <source>
        <dbReference type="Pfam" id="PF13946"/>
    </source>
</evidence>
<dbReference type="Gene3D" id="1.10.3130.20">
    <property type="entry name" value="Phycobilisome linker domain"/>
    <property type="match status" value="1"/>
</dbReference>
<evidence type="ECO:0000256" key="1">
    <source>
        <dbReference type="SAM" id="Phobius"/>
    </source>
</evidence>
<gene>
    <name evidence="3" type="ORF">B7R54_12350</name>
</gene>
<reference evidence="3 4" key="1">
    <citation type="submission" date="2017-04" db="EMBL/GenBank/DDBJ databases">
        <title>Comparative genome analysis of Subtercola boreus.</title>
        <authorList>
            <person name="Cho Y.-J."/>
            <person name="Cho A."/>
            <person name="Kim O.-S."/>
            <person name="Lee J.-I."/>
        </authorList>
    </citation>
    <scope>NUCLEOTIDE SEQUENCE [LARGE SCALE GENOMIC DNA]</scope>
    <source>
        <strain evidence="3 4">K300</strain>
    </source>
</reference>
<dbReference type="InterPro" id="IPR025282">
    <property type="entry name" value="DUF4214"/>
</dbReference>
<evidence type="ECO:0000313" key="3">
    <source>
        <dbReference type="EMBL" id="RFA09905.1"/>
    </source>
</evidence>
<sequence length="290" mass="30786">MTPGPGARAVLLWCGIRSASVVDAGTAAGARSFGGTKMKRLVAAVAAVLMVAGLTTALAPAASAAPAPARAAYVTALYQDYLGRLPSNSDVTFWSAKLAAGSPRSSVAAGFADSDEYRLIRIDNAYRTILGREPEAGGRASWLDGMHRGILGTDDVDRAFYQSDEFYINSGNSDWTVIAALYQHILGRTPSFEESSTWLTRSSHLSFPPGPGTFPTYGLDRPLLVTSIYGSTEAARDRVSVMYSTYFHRAPDASGVVAWGDFNLANGDAATRSGLTSSDEYYALAGLRYP</sequence>